<name>A0A5S4ZTS1_9FIRM</name>
<dbReference type="Proteomes" id="UP000323166">
    <property type="component" value="Unassembled WGS sequence"/>
</dbReference>
<evidence type="ECO:0000256" key="3">
    <source>
        <dbReference type="ARBA" id="ARBA00022741"/>
    </source>
</evidence>
<gene>
    <name evidence="6" type="ORF">LX24_01138</name>
</gene>
<organism evidence="6 7">
    <name type="scientific">Desulfallas thermosapovorans DSM 6562</name>
    <dbReference type="NCBI Taxonomy" id="1121431"/>
    <lineage>
        <taxon>Bacteria</taxon>
        <taxon>Bacillati</taxon>
        <taxon>Bacillota</taxon>
        <taxon>Clostridia</taxon>
        <taxon>Eubacteriales</taxon>
        <taxon>Desulfallaceae</taxon>
        <taxon>Desulfallas</taxon>
    </lineage>
</organism>
<keyword evidence="2" id="KW-0813">Transport</keyword>
<evidence type="ECO:0000259" key="5">
    <source>
        <dbReference type="PROSITE" id="PS50893"/>
    </source>
</evidence>
<dbReference type="PROSITE" id="PS00211">
    <property type="entry name" value="ABC_TRANSPORTER_1"/>
    <property type="match status" value="1"/>
</dbReference>
<dbReference type="AlphaFoldDB" id="A0A5S4ZTS1"/>
<dbReference type="PROSITE" id="PS50893">
    <property type="entry name" value="ABC_TRANSPORTER_2"/>
    <property type="match status" value="1"/>
</dbReference>
<protein>
    <submittedName>
        <fullName evidence="6">ABC-2 type transport system ATP-binding protein</fullName>
    </submittedName>
</protein>
<evidence type="ECO:0000256" key="2">
    <source>
        <dbReference type="ARBA" id="ARBA00022448"/>
    </source>
</evidence>
<dbReference type="InterPro" id="IPR027417">
    <property type="entry name" value="P-loop_NTPase"/>
</dbReference>
<comment type="similarity">
    <text evidence="1">Belongs to the ABC transporter superfamily.</text>
</comment>
<dbReference type="RefSeq" id="WP_341473554.1">
    <property type="nucleotide sequence ID" value="NZ_VNHM01000005.1"/>
</dbReference>
<dbReference type="PANTHER" id="PTHR43335:SF4">
    <property type="entry name" value="ABC TRANSPORTER, ATP-BINDING PROTEIN"/>
    <property type="match status" value="1"/>
</dbReference>
<dbReference type="InterPro" id="IPR017871">
    <property type="entry name" value="ABC_transporter-like_CS"/>
</dbReference>
<dbReference type="SUPFAM" id="SSF52540">
    <property type="entry name" value="P-loop containing nucleoside triphosphate hydrolases"/>
    <property type="match status" value="1"/>
</dbReference>
<dbReference type="PANTHER" id="PTHR43335">
    <property type="entry name" value="ABC TRANSPORTER, ATP-BINDING PROTEIN"/>
    <property type="match status" value="1"/>
</dbReference>
<reference evidence="6 7" key="1">
    <citation type="submission" date="2019-07" db="EMBL/GenBank/DDBJ databases">
        <title>Genomic Encyclopedia of Type Strains, Phase I: the one thousand microbial genomes (KMG-I) project.</title>
        <authorList>
            <person name="Kyrpides N."/>
        </authorList>
    </citation>
    <scope>NUCLEOTIDE SEQUENCE [LARGE SCALE GENOMIC DNA]</scope>
    <source>
        <strain evidence="6 7">DSM 6562</strain>
    </source>
</reference>
<dbReference type="GO" id="GO:0016887">
    <property type="term" value="F:ATP hydrolysis activity"/>
    <property type="evidence" value="ECO:0007669"/>
    <property type="project" value="InterPro"/>
</dbReference>
<dbReference type="CDD" id="cd03230">
    <property type="entry name" value="ABC_DR_subfamily_A"/>
    <property type="match status" value="1"/>
</dbReference>
<proteinExistence type="inferred from homology"/>
<dbReference type="Gene3D" id="3.40.50.300">
    <property type="entry name" value="P-loop containing nucleotide triphosphate hydrolases"/>
    <property type="match status" value="1"/>
</dbReference>
<dbReference type="GO" id="GO:0005524">
    <property type="term" value="F:ATP binding"/>
    <property type="evidence" value="ECO:0007669"/>
    <property type="project" value="UniProtKB-KW"/>
</dbReference>
<keyword evidence="3" id="KW-0547">Nucleotide-binding</keyword>
<dbReference type="InterPro" id="IPR003439">
    <property type="entry name" value="ABC_transporter-like_ATP-bd"/>
</dbReference>
<dbReference type="SMART" id="SM00382">
    <property type="entry name" value="AAA"/>
    <property type="match status" value="1"/>
</dbReference>
<dbReference type="InterPro" id="IPR003593">
    <property type="entry name" value="AAA+_ATPase"/>
</dbReference>
<keyword evidence="4 6" id="KW-0067">ATP-binding</keyword>
<dbReference type="EMBL" id="VNHM01000005">
    <property type="protein sequence ID" value="TYO96187.1"/>
    <property type="molecule type" value="Genomic_DNA"/>
</dbReference>
<comment type="caution">
    <text evidence="6">The sequence shown here is derived from an EMBL/GenBank/DDBJ whole genome shotgun (WGS) entry which is preliminary data.</text>
</comment>
<accession>A0A5S4ZTS1</accession>
<dbReference type="Pfam" id="PF00005">
    <property type="entry name" value="ABC_tran"/>
    <property type="match status" value="1"/>
</dbReference>
<evidence type="ECO:0000313" key="6">
    <source>
        <dbReference type="EMBL" id="TYO96187.1"/>
    </source>
</evidence>
<evidence type="ECO:0000256" key="1">
    <source>
        <dbReference type="ARBA" id="ARBA00005417"/>
    </source>
</evidence>
<sequence length="308" mass="34288">MDLAIETVKLTKHYGKKVGCTDICLRVSRGQIFGFLGPNGAGKSTLVKILMGLLFPTSGEARLLGKPLGDKKIRRKIGFLPENFRYHDWLTCRQLLEFHASLYGMSNADKKRHIPRVINKVGLTGRENQKICTYSKGMQQRAGLACALLPDPELLFLDEPTSALDPLGRRDVRNILVDLRASGKTIFLNSHLLSEVEMICDTVAFISKGTVIRQGNLDELRSAEIIVEMRFKGMNEQIRNALSSIASSFTIEGDTVIASVSREEDIPLLAEVVIQCGGSLYELNRKRSSLEEMFISMVREGDNNAGHY</sequence>
<keyword evidence="7" id="KW-1185">Reference proteome</keyword>
<feature type="domain" description="ABC transporter" evidence="5">
    <location>
        <begin position="5"/>
        <end position="233"/>
    </location>
</feature>
<evidence type="ECO:0000313" key="7">
    <source>
        <dbReference type="Proteomes" id="UP000323166"/>
    </source>
</evidence>
<evidence type="ECO:0000256" key="4">
    <source>
        <dbReference type="ARBA" id="ARBA00022840"/>
    </source>
</evidence>